<reference evidence="2 3" key="1">
    <citation type="submission" date="2019-08" db="EMBL/GenBank/DDBJ databases">
        <title>In-depth cultivation of the pig gut microbiome towards novel bacterial diversity and tailored functional studies.</title>
        <authorList>
            <person name="Wylensek D."/>
            <person name="Hitch T.C.A."/>
            <person name="Clavel T."/>
        </authorList>
    </citation>
    <scope>NUCLEOTIDE SEQUENCE [LARGE SCALE GENOMIC DNA]</scope>
    <source>
        <strain evidence="2 3">LKV-178-WT-2A</strain>
    </source>
</reference>
<comment type="caution">
    <text evidence="2">The sequence shown here is derived from an EMBL/GenBank/DDBJ whole genome shotgun (WGS) entry which is preliminary data.</text>
</comment>
<feature type="domain" description="Glycosyltransferase 2-like" evidence="1">
    <location>
        <begin position="232"/>
        <end position="368"/>
    </location>
</feature>
<dbReference type="GO" id="GO:0016740">
    <property type="term" value="F:transferase activity"/>
    <property type="evidence" value="ECO:0007669"/>
    <property type="project" value="UniProtKB-KW"/>
</dbReference>
<dbReference type="EMBL" id="VUNG01000014">
    <property type="protein sequence ID" value="MST84405.1"/>
    <property type="molecule type" value="Genomic_DNA"/>
</dbReference>
<dbReference type="InterPro" id="IPR029044">
    <property type="entry name" value="Nucleotide-diphossugar_trans"/>
</dbReference>
<dbReference type="CDD" id="cd00761">
    <property type="entry name" value="Glyco_tranf_GTA_type"/>
    <property type="match status" value="1"/>
</dbReference>
<protein>
    <submittedName>
        <fullName evidence="2">Glycosyltransferase family 2 protein</fullName>
    </submittedName>
</protein>
<dbReference type="PANTHER" id="PTHR43685">
    <property type="entry name" value="GLYCOSYLTRANSFERASE"/>
    <property type="match status" value="1"/>
</dbReference>
<proteinExistence type="predicted"/>
<dbReference type="PANTHER" id="PTHR43685:SF2">
    <property type="entry name" value="GLYCOSYLTRANSFERASE 2-LIKE DOMAIN-CONTAINING PROTEIN"/>
    <property type="match status" value="1"/>
</dbReference>
<name>A0A7K0KG03_9BACT</name>
<keyword evidence="3" id="KW-1185">Reference proteome</keyword>
<organism evidence="2 3">
    <name type="scientific">Hallella mizrahii</name>
    <dbReference type="NCBI Taxonomy" id="2606637"/>
    <lineage>
        <taxon>Bacteria</taxon>
        <taxon>Pseudomonadati</taxon>
        <taxon>Bacteroidota</taxon>
        <taxon>Bacteroidia</taxon>
        <taxon>Bacteroidales</taxon>
        <taxon>Prevotellaceae</taxon>
        <taxon>Hallella</taxon>
    </lineage>
</organism>
<dbReference type="InterPro" id="IPR050834">
    <property type="entry name" value="Glycosyltransf_2"/>
</dbReference>
<dbReference type="InterPro" id="IPR001173">
    <property type="entry name" value="Glyco_trans_2-like"/>
</dbReference>
<accession>A0A7K0KG03</accession>
<dbReference type="Proteomes" id="UP000438914">
    <property type="component" value="Unassembled WGS sequence"/>
</dbReference>
<sequence length="478" mass="54190">MNTLINCFVPKGIEEETKRNVEALGSLDLVGEVTVIDGDVRDTKTVHRIADEARTPYTLVFLKNSYIRMGYLALERMVQIADITGAGMVYADHYQVSADGKRKDAPVIDYQQGSLRDDFNFGSVVLFRTDALKDAAARMTADYRAAGFYDLRLKLSEKYRIEHINEPLYSEVELDTRKTGEKLFDYVDPKNRASQIEMEQACTEHLKAVGAYLAPQFHDVNLDEGDFPVEASIMIPVRNRIRTIRDALKSALSQQTTFKYNVFVVENGPECHSTDGTTEAIDAIDDDRLVHIVPDRNDIGVGGAWNMALHHPLCGRFIVQLDSDDVYSGPDSLQKLVDAFRPQQCAMVIGAYRLTDIHLNTLPPGTIDHREWTLENGRNNALRINGLGAPRAFFTPVARAINLPNVLYGEDYALGLAISRRYRIGRIYDVVYDCRRWDDNSDGDLSIEKENRNNTYKDRIRTWELLARIAQNKQEKDE</sequence>
<dbReference type="Pfam" id="PF00535">
    <property type="entry name" value="Glycos_transf_2"/>
    <property type="match status" value="1"/>
</dbReference>
<evidence type="ECO:0000259" key="1">
    <source>
        <dbReference type="Pfam" id="PF00535"/>
    </source>
</evidence>
<gene>
    <name evidence="2" type="ORF">FYJ73_06940</name>
</gene>
<dbReference type="AlphaFoldDB" id="A0A7K0KG03"/>
<evidence type="ECO:0000313" key="2">
    <source>
        <dbReference type="EMBL" id="MST84405.1"/>
    </source>
</evidence>
<dbReference type="Gene3D" id="3.90.550.10">
    <property type="entry name" value="Spore Coat Polysaccharide Biosynthesis Protein SpsA, Chain A"/>
    <property type="match status" value="2"/>
</dbReference>
<dbReference type="SUPFAM" id="SSF53448">
    <property type="entry name" value="Nucleotide-diphospho-sugar transferases"/>
    <property type="match status" value="2"/>
</dbReference>
<dbReference type="RefSeq" id="WP_154533991.1">
    <property type="nucleotide sequence ID" value="NZ_VUNG01000014.1"/>
</dbReference>
<evidence type="ECO:0000313" key="3">
    <source>
        <dbReference type="Proteomes" id="UP000438914"/>
    </source>
</evidence>
<keyword evidence="2" id="KW-0808">Transferase</keyword>